<keyword evidence="2" id="KW-1185">Reference proteome</keyword>
<protein>
    <submittedName>
        <fullName evidence="1">Uncharacterized protein</fullName>
    </submittedName>
</protein>
<proteinExistence type="predicted"/>
<name>A0ABR1W586_9PEZI</name>
<evidence type="ECO:0000313" key="2">
    <source>
        <dbReference type="Proteomes" id="UP001446871"/>
    </source>
</evidence>
<dbReference type="SUPFAM" id="SSF52047">
    <property type="entry name" value="RNI-like"/>
    <property type="match status" value="1"/>
</dbReference>
<dbReference type="Gene3D" id="3.80.10.10">
    <property type="entry name" value="Ribonuclease Inhibitor"/>
    <property type="match status" value="1"/>
</dbReference>
<dbReference type="Proteomes" id="UP001446871">
    <property type="component" value="Unassembled WGS sequence"/>
</dbReference>
<gene>
    <name evidence="1" type="ORF">PG996_004814</name>
</gene>
<accession>A0ABR1W586</accession>
<organism evidence="1 2">
    <name type="scientific">Apiospora saccharicola</name>
    <dbReference type="NCBI Taxonomy" id="335842"/>
    <lineage>
        <taxon>Eukaryota</taxon>
        <taxon>Fungi</taxon>
        <taxon>Dikarya</taxon>
        <taxon>Ascomycota</taxon>
        <taxon>Pezizomycotina</taxon>
        <taxon>Sordariomycetes</taxon>
        <taxon>Xylariomycetidae</taxon>
        <taxon>Amphisphaeriales</taxon>
        <taxon>Apiosporaceae</taxon>
        <taxon>Apiospora</taxon>
    </lineage>
</organism>
<dbReference type="EMBL" id="JAQQWM010000002">
    <property type="protein sequence ID" value="KAK8078644.1"/>
    <property type="molecule type" value="Genomic_DNA"/>
</dbReference>
<comment type="caution">
    <text evidence="1">The sequence shown here is derived from an EMBL/GenBank/DDBJ whole genome shotgun (WGS) entry which is preliminary data.</text>
</comment>
<dbReference type="InterPro" id="IPR032675">
    <property type="entry name" value="LRR_dom_sf"/>
</dbReference>
<sequence>MTYGNCTYGWYDRPFSHRDVPSLALLSFPSLREFSWAGLSIHEYDALAPLLQHRATQLTKLELDLEYHVFRAGFRALPFFSKKVLQLHRPGSIVFSALKSLSLSNVVLDSHDFAIAGSIDFSNLEHLKLRFCPGTERVLQHLAESGSSKLRVVEINMGFSALSATDQQGILIAFLESFQGLQALYINMLYWPTGLTTGVWRAVGRHSKTLWRFAYHQRQAAEDVFGAARGSFIGAGITVYDALNVELSEAADLDGKVPDNPLRHLDLRGLGLGCSPKCMMPLVSPFSHKSSLQLLHMRRSGLDFMVDESLLGTLRRPDIPAEQIIQDARDTFRLDLHRFLQWVFGPCGIGSLQLFVYGDFSHGDRYRQHWKMMCRNERPKAGAGNAEPMFYREVTEEDQGLLSLLEEHEGLVSALANDALFCTMPPVGHGAQ</sequence>
<evidence type="ECO:0000313" key="1">
    <source>
        <dbReference type="EMBL" id="KAK8078644.1"/>
    </source>
</evidence>
<reference evidence="1 2" key="1">
    <citation type="submission" date="2023-01" db="EMBL/GenBank/DDBJ databases">
        <title>Analysis of 21 Apiospora genomes using comparative genomics revels a genus with tremendous synthesis potential of carbohydrate active enzymes and secondary metabolites.</title>
        <authorList>
            <person name="Sorensen T."/>
        </authorList>
    </citation>
    <scope>NUCLEOTIDE SEQUENCE [LARGE SCALE GENOMIC DNA]</scope>
    <source>
        <strain evidence="1 2">CBS 83171</strain>
    </source>
</reference>